<dbReference type="PROSITE" id="PS50109">
    <property type="entry name" value="HIS_KIN"/>
    <property type="match status" value="1"/>
</dbReference>
<dbReference type="EMBL" id="JBIGIB010000003">
    <property type="protein sequence ID" value="MFG6467622.1"/>
    <property type="molecule type" value="Genomic_DNA"/>
</dbReference>
<name>A0ABW7H053_9BURK</name>
<dbReference type="PANTHER" id="PTHR43711:SF26">
    <property type="entry name" value="SENSOR HISTIDINE KINASE RCSC"/>
    <property type="match status" value="1"/>
</dbReference>
<dbReference type="InterPro" id="IPR013656">
    <property type="entry name" value="PAS_4"/>
</dbReference>
<evidence type="ECO:0000313" key="12">
    <source>
        <dbReference type="EMBL" id="MFG6467622.1"/>
    </source>
</evidence>
<dbReference type="Pfam" id="PF08448">
    <property type="entry name" value="PAS_4"/>
    <property type="match status" value="1"/>
</dbReference>
<dbReference type="PROSITE" id="PS50112">
    <property type="entry name" value="PAS"/>
    <property type="match status" value="1"/>
</dbReference>
<evidence type="ECO:0000256" key="5">
    <source>
        <dbReference type="ARBA" id="ARBA00022777"/>
    </source>
</evidence>
<dbReference type="NCBIfam" id="TIGR00229">
    <property type="entry name" value="sensory_box"/>
    <property type="match status" value="2"/>
</dbReference>
<dbReference type="PANTHER" id="PTHR43711">
    <property type="entry name" value="TWO-COMPONENT HISTIDINE KINASE"/>
    <property type="match status" value="1"/>
</dbReference>
<dbReference type="CDD" id="cd00082">
    <property type="entry name" value="HisKA"/>
    <property type="match status" value="1"/>
</dbReference>
<gene>
    <name evidence="12" type="ORF">ACG01O_13440</name>
</gene>
<keyword evidence="8" id="KW-0472">Membrane</keyword>
<dbReference type="InterPro" id="IPR003661">
    <property type="entry name" value="HisK_dim/P_dom"/>
</dbReference>
<dbReference type="SUPFAM" id="SSF55785">
    <property type="entry name" value="PYP-like sensor domain (PAS domain)"/>
    <property type="match status" value="2"/>
</dbReference>
<evidence type="ECO:0000259" key="10">
    <source>
        <dbReference type="PROSITE" id="PS50112"/>
    </source>
</evidence>
<keyword evidence="12" id="KW-0067">ATP-binding</keyword>
<dbReference type="Proteomes" id="UP001606303">
    <property type="component" value="Unassembled WGS sequence"/>
</dbReference>
<dbReference type="InterPro" id="IPR000014">
    <property type="entry name" value="PAS"/>
</dbReference>
<comment type="caution">
    <text evidence="12">The sequence shown here is derived from an EMBL/GenBank/DDBJ whole genome shotgun (WGS) entry which is preliminary data.</text>
</comment>
<dbReference type="CDD" id="cd00130">
    <property type="entry name" value="PAS"/>
    <property type="match status" value="2"/>
</dbReference>
<feature type="transmembrane region" description="Helical" evidence="8">
    <location>
        <begin position="12"/>
        <end position="33"/>
    </location>
</feature>
<dbReference type="SMART" id="SM00388">
    <property type="entry name" value="HisKA"/>
    <property type="match status" value="1"/>
</dbReference>
<dbReference type="SMART" id="SM00086">
    <property type="entry name" value="PAC"/>
    <property type="match status" value="2"/>
</dbReference>
<dbReference type="InterPro" id="IPR001610">
    <property type="entry name" value="PAC"/>
</dbReference>
<evidence type="ECO:0000256" key="8">
    <source>
        <dbReference type="SAM" id="Phobius"/>
    </source>
</evidence>
<feature type="domain" description="PAC" evidence="11">
    <location>
        <begin position="552"/>
        <end position="604"/>
    </location>
</feature>
<proteinExistence type="predicted"/>
<dbReference type="PRINTS" id="PR00344">
    <property type="entry name" value="BCTRLSENSOR"/>
</dbReference>
<dbReference type="Pfam" id="PF00512">
    <property type="entry name" value="HisKA"/>
    <property type="match status" value="1"/>
</dbReference>
<keyword evidence="8" id="KW-0812">Transmembrane</keyword>
<dbReference type="SMART" id="SM00387">
    <property type="entry name" value="HATPase_c"/>
    <property type="match status" value="1"/>
</dbReference>
<feature type="region of interest" description="Disordered" evidence="7">
    <location>
        <begin position="150"/>
        <end position="186"/>
    </location>
</feature>
<dbReference type="Gene3D" id="3.30.565.10">
    <property type="entry name" value="Histidine kinase-like ATPase, C-terminal domain"/>
    <property type="match status" value="1"/>
</dbReference>
<dbReference type="SMART" id="SM00091">
    <property type="entry name" value="PAS"/>
    <property type="match status" value="2"/>
</dbReference>
<dbReference type="InterPro" id="IPR003594">
    <property type="entry name" value="HATPase_dom"/>
</dbReference>
<dbReference type="Gene3D" id="1.10.287.130">
    <property type="match status" value="1"/>
</dbReference>
<dbReference type="InterPro" id="IPR013767">
    <property type="entry name" value="PAS_fold"/>
</dbReference>
<dbReference type="SUPFAM" id="SSF55874">
    <property type="entry name" value="ATPase domain of HSP90 chaperone/DNA topoisomerase II/histidine kinase"/>
    <property type="match status" value="1"/>
</dbReference>
<keyword evidence="13" id="KW-1185">Reference proteome</keyword>
<evidence type="ECO:0000256" key="1">
    <source>
        <dbReference type="ARBA" id="ARBA00000085"/>
    </source>
</evidence>
<keyword evidence="8" id="KW-1133">Transmembrane helix</keyword>
<evidence type="ECO:0000256" key="3">
    <source>
        <dbReference type="ARBA" id="ARBA00022553"/>
    </source>
</evidence>
<keyword evidence="4" id="KW-0808">Transferase</keyword>
<keyword evidence="12" id="KW-0547">Nucleotide-binding</keyword>
<keyword evidence="6" id="KW-0902">Two-component regulatory system</keyword>
<protein>
    <recommendedName>
        <fullName evidence="2">histidine kinase</fullName>
        <ecNumber evidence="2">2.7.13.3</ecNumber>
    </recommendedName>
</protein>
<dbReference type="InterPro" id="IPR050736">
    <property type="entry name" value="Sensor_HK_Regulatory"/>
</dbReference>
<dbReference type="Pfam" id="PF00989">
    <property type="entry name" value="PAS"/>
    <property type="match status" value="1"/>
</dbReference>
<evidence type="ECO:0000259" key="9">
    <source>
        <dbReference type="PROSITE" id="PS50109"/>
    </source>
</evidence>
<keyword evidence="5" id="KW-0418">Kinase</keyword>
<dbReference type="CDD" id="cd00075">
    <property type="entry name" value="HATPase"/>
    <property type="match status" value="1"/>
</dbReference>
<comment type="catalytic activity">
    <reaction evidence="1">
        <text>ATP + protein L-histidine = ADP + protein N-phospho-L-histidine.</text>
        <dbReference type="EC" id="2.7.13.3"/>
    </reaction>
</comment>
<organism evidence="12 13">
    <name type="scientific">Pelomonas baiyunensis</name>
    <dbReference type="NCBI Taxonomy" id="3299026"/>
    <lineage>
        <taxon>Bacteria</taxon>
        <taxon>Pseudomonadati</taxon>
        <taxon>Pseudomonadota</taxon>
        <taxon>Betaproteobacteria</taxon>
        <taxon>Burkholderiales</taxon>
        <taxon>Sphaerotilaceae</taxon>
        <taxon>Roseateles</taxon>
    </lineage>
</organism>
<dbReference type="InterPro" id="IPR004358">
    <property type="entry name" value="Sig_transdc_His_kin-like_C"/>
</dbReference>
<evidence type="ECO:0000256" key="4">
    <source>
        <dbReference type="ARBA" id="ARBA00022679"/>
    </source>
</evidence>
<feature type="domain" description="PAS" evidence="10">
    <location>
        <begin position="355"/>
        <end position="425"/>
    </location>
</feature>
<dbReference type="Pfam" id="PF02518">
    <property type="entry name" value="HATPase_c"/>
    <property type="match status" value="1"/>
</dbReference>
<dbReference type="EC" id="2.7.13.3" evidence="2"/>
<dbReference type="RefSeq" id="WP_394385372.1">
    <property type="nucleotide sequence ID" value="NZ_JBIGIB010000003.1"/>
</dbReference>
<reference evidence="12 13" key="1">
    <citation type="submission" date="2024-08" db="EMBL/GenBank/DDBJ databases">
        <authorList>
            <person name="Lu H."/>
        </authorList>
    </citation>
    <scope>NUCLEOTIDE SEQUENCE [LARGE SCALE GENOMIC DNA]</scope>
    <source>
        <strain evidence="12 13">BYS87W</strain>
    </source>
</reference>
<dbReference type="GO" id="GO:0005524">
    <property type="term" value="F:ATP binding"/>
    <property type="evidence" value="ECO:0007669"/>
    <property type="project" value="UniProtKB-KW"/>
</dbReference>
<dbReference type="InterPro" id="IPR000700">
    <property type="entry name" value="PAS-assoc_C"/>
</dbReference>
<dbReference type="InterPro" id="IPR036890">
    <property type="entry name" value="HATPase_C_sf"/>
</dbReference>
<dbReference type="Gene3D" id="3.30.450.20">
    <property type="entry name" value="PAS domain"/>
    <property type="match status" value="3"/>
</dbReference>
<accession>A0ABW7H053</accession>
<feature type="domain" description="Histidine kinase" evidence="9">
    <location>
        <begin position="622"/>
        <end position="839"/>
    </location>
</feature>
<evidence type="ECO:0000256" key="2">
    <source>
        <dbReference type="ARBA" id="ARBA00012438"/>
    </source>
</evidence>
<sequence>MPHRSRWRPSRITLLSGLVLACMVTAGTGYALWRDHHARLTQADLQQTLLARVVEEHATRGLDATRAALEQLAQATTRRTPHTELHALMEQTRASLHFVQGLALLDDHGRVLTAVGSAATGPQVPALAMAAWREAGPQAIGRFVARTSLAASTSPSTSPSTTPGTEPSALTSPSPGYLPVLQALPADPAGQHHTPALLVAMVNPEALASLHELTANDTRAAGALVEYGGRLLARTPDVPVRPGTLLPGLTAGHPALTQDPAVAALEGRWDGTGLRPGPQFMRFRHLPGRPLHVLVELPRNSLHEQTWQAVREQGLPALAIAAALLSLTAVASAALRSRERSLAQLDTVLGQVVAREQELSAIFGTVQDLLFRTDAAGRVTLINEGYARLSGEPVAQVIGQPLEAVFGGAPNVAALFLPQQHATVQPRQTRADWVTAGGRLRSFEISVVPLYRQPDHLEWVGSATDVSALVHAQAELRAQLGLARSLLASSPLPMSVLDTFNRYLDVNRAWEQFTGRQRADVLGRQACSDLPPDEVARDRERDAELLARGGELTYETVWRGRDGRPRDLRVSKSTFPDAQGRPMGLVVCFMDISEFREADRAARAARDAALGASQAKSEFIANVSHELRTPLQAILGFAELGSRRTKEQPRVGELFSDVHRAGQRMLSLVNDLLDLAKIERGQEPIHPQPLDLRPLALEVVRELTPLFSARDLMLDAQLGGDDLGVMADPLRLQQLLRNLLANAIRFSPVGGRVELAAGLDDAGDVRLTVSDQGPGIPPDELERVFEAFVQSSGPHDAAGGTGLGLAICRRLAQAHGGRIWAANRPGGGAVLTLVLPALPREDSRPARL</sequence>
<evidence type="ECO:0000313" key="13">
    <source>
        <dbReference type="Proteomes" id="UP001606303"/>
    </source>
</evidence>
<dbReference type="PROSITE" id="PS51257">
    <property type="entry name" value="PROKAR_LIPOPROTEIN"/>
    <property type="match status" value="1"/>
</dbReference>
<evidence type="ECO:0000256" key="6">
    <source>
        <dbReference type="ARBA" id="ARBA00023012"/>
    </source>
</evidence>
<dbReference type="PROSITE" id="PS50113">
    <property type="entry name" value="PAC"/>
    <property type="match status" value="1"/>
</dbReference>
<dbReference type="InterPro" id="IPR005467">
    <property type="entry name" value="His_kinase_dom"/>
</dbReference>
<evidence type="ECO:0000256" key="7">
    <source>
        <dbReference type="SAM" id="MobiDB-lite"/>
    </source>
</evidence>
<keyword evidence="3" id="KW-0597">Phosphoprotein</keyword>
<dbReference type="InterPro" id="IPR035965">
    <property type="entry name" value="PAS-like_dom_sf"/>
</dbReference>
<feature type="compositionally biased region" description="Low complexity" evidence="7">
    <location>
        <begin position="150"/>
        <end position="169"/>
    </location>
</feature>
<dbReference type="SUPFAM" id="SSF47384">
    <property type="entry name" value="Homodimeric domain of signal transducing histidine kinase"/>
    <property type="match status" value="1"/>
</dbReference>
<dbReference type="InterPro" id="IPR036097">
    <property type="entry name" value="HisK_dim/P_sf"/>
</dbReference>
<evidence type="ECO:0000259" key="11">
    <source>
        <dbReference type="PROSITE" id="PS50113"/>
    </source>
</evidence>